<reference evidence="1" key="1">
    <citation type="submission" date="2020-06" db="EMBL/GenBank/DDBJ databases">
        <authorList>
            <person name="Li T."/>
            <person name="Hu X."/>
            <person name="Zhang T."/>
            <person name="Song X."/>
            <person name="Zhang H."/>
            <person name="Dai N."/>
            <person name="Sheng W."/>
            <person name="Hou X."/>
            <person name="Wei L."/>
        </authorList>
    </citation>
    <scope>NUCLEOTIDE SEQUENCE</scope>
    <source>
        <strain evidence="1">G02</strain>
        <tissue evidence="1">Leaf</tissue>
    </source>
</reference>
<comment type="caution">
    <text evidence="1">The sequence shown here is derived from an EMBL/GenBank/DDBJ whole genome shotgun (WGS) entry which is preliminary data.</text>
</comment>
<dbReference type="AlphaFoldDB" id="A0AAW2SJP6"/>
<organism evidence="1">
    <name type="scientific">Sesamum radiatum</name>
    <name type="common">Black benniseed</name>
    <dbReference type="NCBI Taxonomy" id="300843"/>
    <lineage>
        <taxon>Eukaryota</taxon>
        <taxon>Viridiplantae</taxon>
        <taxon>Streptophyta</taxon>
        <taxon>Embryophyta</taxon>
        <taxon>Tracheophyta</taxon>
        <taxon>Spermatophyta</taxon>
        <taxon>Magnoliopsida</taxon>
        <taxon>eudicotyledons</taxon>
        <taxon>Gunneridae</taxon>
        <taxon>Pentapetalae</taxon>
        <taxon>asterids</taxon>
        <taxon>lamiids</taxon>
        <taxon>Lamiales</taxon>
        <taxon>Pedaliaceae</taxon>
        <taxon>Sesamum</taxon>
    </lineage>
</organism>
<proteinExistence type="predicted"/>
<dbReference type="EMBL" id="JACGWJ010000010">
    <property type="protein sequence ID" value="KAL0392751.1"/>
    <property type="molecule type" value="Genomic_DNA"/>
</dbReference>
<protein>
    <submittedName>
        <fullName evidence="1">Uncharacterized protein</fullName>
    </submittedName>
</protein>
<name>A0AAW2SJP6_SESRA</name>
<accession>A0AAW2SJP6</accession>
<evidence type="ECO:0000313" key="1">
    <source>
        <dbReference type="EMBL" id="KAL0392751.1"/>
    </source>
</evidence>
<gene>
    <name evidence="1" type="ORF">Sradi_2497900</name>
</gene>
<reference evidence="1" key="2">
    <citation type="journal article" date="2024" name="Plant">
        <title>Genomic evolution and insights into agronomic trait innovations of Sesamum species.</title>
        <authorList>
            <person name="Miao H."/>
            <person name="Wang L."/>
            <person name="Qu L."/>
            <person name="Liu H."/>
            <person name="Sun Y."/>
            <person name="Le M."/>
            <person name="Wang Q."/>
            <person name="Wei S."/>
            <person name="Zheng Y."/>
            <person name="Lin W."/>
            <person name="Duan Y."/>
            <person name="Cao H."/>
            <person name="Xiong S."/>
            <person name="Wang X."/>
            <person name="Wei L."/>
            <person name="Li C."/>
            <person name="Ma Q."/>
            <person name="Ju M."/>
            <person name="Zhao R."/>
            <person name="Li G."/>
            <person name="Mu C."/>
            <person name="Tian Q."/>
            <person name="Mei H."/>
            <person name="Zhang T."/>
            <person name="Gao T."/>
            <person name="Zhang H."/>
        </authorList>
    </citation>
    <scope>NUCLEOTIDE SEQUENCE</scope>
    <source>
        <strain evidence="1">G02</strain>
    </source>
</reference>
<sequence>MDELECIEKELMNLKEQRTILCATLKEQKQFFHNAQAEFHEIEAEIAALENTTLFDDDVVENLESSRANLEVLNV</sequence>